<evidence type="ECO:0000259" key="2">
    <source>
        <dbReference type="Pfam" id="PF09835"/>
    </source>
</evidence>
<protein>
    <recommendedName>
        <fullName evidence="2">DUF2062 domain-containing protein</fullName>
    </recommendedName>
</protein>
<feature type="domain" description="DUF2062" evidence="2">
    <location>
        <begin position="33"/>
        <end position="187"/>
    </location>
</feature>
<feature type="transmembrane region" description="Helical" evidence="1">
    <location>
        <begin position="86"/>
        <end position="109"/>
    </location>
</feature>
<proteinExistence type="predicted"/>
<dbReference type="PANTHER" id="PTHR40547:SF1">
    <property type="entry name" value="SLL0298 PROTEIN"/>
    <property type="match status" value="1"/>
</dbReference>
<dbReference type="HOGENOM" id="CLU_102912_0_0_5"/>
<dbReference type="Proteomes" id="UP000001592">
    <property type="component" value="Chromosome"/>
</dbReference>
<keyword evidence="4" id="KW-1185">Reference proteome</keyword>
<dbReference type="PANTHER" id="PTHR40547">
    <property type="entry name" value="SLL0298 PROTEIN"/>
    <property type="match status" value="1"/>
</dbReference>
<dbReference type="EMBL" id="AM260525">
    <property type="protein sequence ID" value="CAK01198.1"/>
    <property type="molecule type" value="Genomic_DNA"/>
</dbReference>
<sequence>MYIESHMLFRRREPIDFVTRIRLWLWPRRSFSRSFSYIYKRILRISATPHEVALGFAIGIFLACSPVFGVHIILAIFFSWILRANFAAAIIGTVFSNPLTFLLIVMADYKVGYFCLSLFNDVNEISLSQIRALFNGLTVSNLSLLFKGAWNTIMIPMILGGTLLGVVFGGLSYIGVYRATVRFKQKRYQKIIKKRCLKKRSS</sequence>
<dbReference type="eggNOG" id="COG3216">
    <property type="taxonomic scope" value="Bacteria"/>
</dbReference>
<dbReference type="InterPro" id="IPR018639">
    <property type="entry name" value="DUF2062"/>
</dbReference>
<dbReference type="KEGG" id="btr:BT_0783"/>
<evidence type="ECO:0000313" key="4">
    <source>
        <dbReference type="Proteomes" id="UP000001592"/>
    </source>
</evidence>
<feature type="transmembrane region" description="Helical" evidence="1">
    <location>
        <begin position="52"/>
        <end position="80"/>
    </location>
</feature>
<name>A9IRM1_BART1</name>
<accession>A9IRM1</accession>
<keyword evidence="1" id="KW-0812">Transmembrane</keyword>
<keyword evidence="1" id="KW-1133">Transmembrane helix</keyword>
<reference evidence="3 4" key="1">
    <citation type="journal article" date="2007" name="Nat. Genet.">
        <title>Genomic analysis of Bartonella identifies type IV secretion systems as host adaptability factors.</title>
        <authorList>
            <person name="Saenz H.L."/>
            <person name="Engel P."/>
            <person name="Stoeckli M.C."/>
            <person name="Lanz C."/>
            <person name="Raddatz G."/>
            <person name="Vayssier-Taussat M."/>
            <person name="Birtles R."/>
            <person name="Schuster S.C."/>
            <person name="Dehio C."/>
        </authorList>
    </citation>
    <scope>NUCLEOTIDE SEQUENCE [LARGE SCALE GENOMIC DNA]</scope>
    <source>
        <strain evidence="4">DSM 28219 / CCUG 45778 / CIP 105476 / IBS 506</strain>
    </source>
</reference>
<dbReference type="AlphaFoldDB" id="A9IRM1"/>
<evidence type="ECO:0000256" key="1">
    <source>
        <dbReference type="SAM" id="Phobius"/>
    </source>
</evidence>
<evidence type="ECO:0000313" key="3">
    <source>
        <dbReference type="EMBL" id="CAK01198.1"/>
    </source>
</evidence>
<feature type="transmembrane region" description="Helical" evidence="1">
    <location>
        <begin position="153"/>
        <end position="177"/>
    </location>
</feature>
<organism evidence="3 4">
    <name type="scientific">Bartonella tribocorum (strain DSM 28219 / CCUG 45778 / CIP 105476 / IBS 506)</name>
    <dbReference type="NCBI Taxonomy" id="382640"/>
    <lineage>
        <taxon>Bacteria</taxon>
        <taxon>Pseudomonadati</taxon>
        <taxon>Pseudomonadota</taxon>
        <taxon>Alphaproteobacteria</taxon>
        <taxon>Hyphomicrobiales</taxon>
        <taxon>Bartonellaceae</taxon>
        <taxon>Bartonella</taxon>
    </lineage>
</organism>
<gene>
    <name evidence="3" type="ordered locus">BT_0783</name>
</gene>
<keyword evidence="1" id="KW-0472">Membrane</keyword>
<dbReference type="Pfam" id="PF09835">
    <property type="entry name" value="DUF2062"/>
    <property type="match status" value="1"/>
</dbReference>